<dbReference type="AlphaFoldDB" id="A0A2M6XBS2"/>
<protein>
    <submittedName>
        <fullName evidence="2">Uncharacterized protein</fullName>
    </submittedName>
</protein>
<evidence type="ECO:0000256" key="1">
    <source>
        <dbReference type="SAM" id="Phobius"/>
    </source>
</evidence>
<keyword evidence="1" id="KW-0812">Transmembrane</keyword>
<gene>
    <name evidence="2" type="ORF">COT66_00275</name>
</gene>
<comment type="caution">
    <text evidence="2">The sequence shown here is derived from an EMBL/GenBank/DDBJ whole genome shotgun (WGS) entry which is preliminary data.</text>
</comment>
<sequence>MPTTLKVGLLSTIYATWLHNNLAIGLLLAIAVSVLLLIFRPQRRFVFFLLGFICLLLQFEYQKHFGKALEQQTINAVILQGESLRARSVMEDFFQKFIPFALWLGGWGLVFLGIVF</sequence>
<proteinExistence type="predicted"/>
<reference evidence="3" key="1">
    <citation type="submission" date="2017-09" db="EMBL/GenBank/DDBJ databases">
        <title>Depth-based differentiation of microbial function through sediment-hosted aquifers and enrichment of novel symbionts in the deep terrestrial subsurface.</title>
        <authorList>
            <person name="Probst A.J."/>
            <person name="Ladd B."/>
            <person name="Jarett J.K."/>
            <person name="Geller-Mcgrath D.E."/>
            <person name="Sieber C.M.K."/>
            <person name="Emerson J.B."/>
            <person name="Anantharaman K."/>
            <person name="Thomas B.C."/>
            <person name="Malmstrom R."/>
            <person name="Stieglmeier M."/>
            <person name="Klingl A."/>
            <person name="Woyke T."/>
            <person name="Ryan C.M."/>
            <person name="Banfield J.F."/>
        </authorList>
    </citation>
    <scope>NUCLEOTIDE SEQUENCE [LARGE SCALE GENOMIC DNA]</scope>
</reference>
<name>A0A2M6XBS2_9BACT</name>
<feature type="transmembrane region" description="Helical" evidence="1">
    <location>
        <begin position="45"/>
        <end position="61"/>
    </location>
</feature>
<organism evidence="2 3">
    <name type="scientific">Candidatus Shapirobacteria bacterium CG09_land_8_20_14_0_10_49_15</name>
    <dbReference type="NCBI Taxonomy" id="1974482"/>
    <lineage>
        <taxon>Bacteria</taxon>
        <taxon>Candidatus Shapironibacteriota</taxon>
    </lineage>
</organism>
<dbReference type="Proteomes" id="UP000231214">
    <property type="component" value="Unassembled WGS sequence"/>
</dbReference>
<keyword evidence="1" id="KW-1133">Transmembrane helix</keyword>
<accession>A0A2M6XBS2</accession>
<keyword evidence="1" id="KW-0472">Membrane</keyword>
<feature type="transmembrane region" description="Helical" evidence="1">
    <location>
        <begin position="20"/>
        <end position="38"/>
    </location>
</feature>
<evidence type="ECO:0000313" key="2">
    <source>
        <dbReference type="EMBL" id="PIU02426.1"/>
    </source>
</evidence>
<feature type="transmembrane region" description="Helical" evidence="1">
    <location>
        <begin position="97"/>
        <end position="115"/>
    </location>
</feature>
<evidence type="ECO:0000313" key="3">
    <source>
        <dbReference type="Proteomes" id="UP000231214"/>
    </source>
</evidence>
<dbReference type="EMBL" id="PEZK01000005">
    <property type="protein sequence ID" value="PIU02426.1"/>
    <property type="molecule type" value="Genomic_DNA"/>
</dbReference>